<dbReference type="GO" id="GO:0044874">
    <property type="term" value="P:lipoprotein localization to outer membrane"/>
    <property type="evidence" value="ECO:0007669"/>
    <property type="project" value="TreeGrafter"/>
</dbReference>
<dbReference type="InterPro" id="IPR003838">
    <property type="entry name" value="ABC3_permease_C"/>
</dbReference>
<keyword evidence="6 7" id="KW-0472">Membrane</keyword>
<evidence type="ECO:0000256" key="6">
    <source>
        <dbReference type="ARBA" id="ARBA00023136"/>
    </source>
</evidence>
<evidence type="ECO:0000259" key="8">
    <source>
        <dbReference type="Pfam" id="PF02687"/>
    </source>
</evidence>
<feature type="transmembrane region" description="Helical" evidence="7">
    <location>
        <begin position="21"/>
        <end position="46"/>
    </location>
</feature>
<dbReference type="InterPro" id="IPR051447">
    <property type="entry name" value="Lipoprotein-release_system"/>
</dbReference>
<gene>
    <name evidence="9" type="ORF">GFH32_17660</name>
</gene>
<sequence length="409" mass="45760">MRLALFFAKRYLFSKKSVNAINIISSISVVGVLVSTAALVIVLSFYNGLEKFILSQYSIFSPELRIEPAKGKVFSTSNETFKTLRSNPKIQSYTEVLEDKILAEYNHQQFIGRIKGIEPESIHRHASQEMLFAGQLDVRIDSANYAILGAQVQANLQVPLQGNENYLTLHIPDKNASATSINPLDEIRTRTIASSAILKFQPGFDDLILVPIDFAKDLLNEYNSISAIELFGANDNSKTLQNEIQTLIGKDYIVKNREQQNPTLYKTVRSEKWIVFFIITIIGIIAIFNIIGSLTMLVIDKKQDMVVLNSLGANRTLIQNIFFYQGVLIALIGSVVGGTLGLIFCVLQEKYGFVQTNEGSLFDAYPVDVRYYDIVIIFLTVLLVSIIVSYVASKLSIKGFKKIEELDSN</sequence>
<dbReference type="PANTHER" id="PTHR30489:SF0">
    <property type="entry name" value="LIPOPROTEIN-RELEASING SYSTEM TRANSMEMBRANE PROTEIN LOLE"/>
    <property type="match status" value="1"/>
</dbReference>
<dbReference type="AlphaFoldDB" id="A0A5Q0QFF4"/>
<dbReference type="RefSeq" id="WP_153512871.1">
    <property type="nucleotide sequence ID" value="NZ_CP045652.1"/>
</dbReference>
<dbReference type="GO" id="GO:0098797">
    <property type="term" value="C:plasma membrane protein complex"/>
    <property type="evidence" value="ECO:0007669"/>
    <property type="project" value="TreeGrafter"/>
</dbReference>
<feature type="transmembrane region" description="Helical" evidence="7">
    <location>
        <begin position="273"/>
        <end position="300"/>
    </location>
</feature>
<dbReference type="Proteomes" id="UP000326921">
    <property type="component" value="Chromosome"/>
</dbReference>
<dbReference type="KEGG" id="sphe:GFH32_17660"/>
<protein>
    <submittedName>
        <fullName evidence="9">FtsX-like permease family protein</fullName>
    </submittedName>
</protein>
<evidence type="ECO:0000313" key="9">
    <source>
        <dbReference type="EMBL" id="QGA28044.1"/>
    </source>
</evidence>
<accession>A0A5Q0QFF4</accession>
<evidence type="ECO:0000256" key="7">
    <source>
        <dbReference type="SAM" id="Phobius"/>
    </source>
</evidence>
<dbReference type="EMBL" id="CP045652">
    <property type="protein sequence ID" value="QGA28044.1"/>
    <property type="molecule type" value="Genomic_DNA"/>
</dbReference>
<dbReference type="PANTHER" id="PTHR30489">
    <property type="entry name" value="LIPOPROTEIN-RELEASING SYSTEM TRANSMEMBRANE PROTEIN LOLE"/>
    <property type="match status" value="1"/>
</dbReference>
<evidence type="ECO:0000256" key="4">
    <source>
        <dbReference type="ARBA" id="ARBA00022692"/>
    </source>
</evidence>
<feature type="transmembrane region" description="Helical" evidence="7">
    <location>
        <begin position="371"/>
        <end position="392"/>
    </location>
</feature>
<evidence type="ECO:0000256" key="3">
    <source>
        <dbReference type="ARBA" id="ARBA00022475"/>
    </source>
</evidence>
<keyword evidence="3" id="KW-1003">Cell membrane</keyword>
<feature type="transmembrane region" description="Helical" evidence="7">
    <location>
        <begin position="321"/>
        <end position="344"/>
    </location>
</feature>
<evidence type="ECO:0000256" key="2">
    <source>
        <dbReference type="ARBA" id="ARBA00005236"/>
    </source>
</evidence>
<organism evidence="9 10">
    <name type="scientific">Sphingobacterium zhuxiongii</name>
    <dbReference type="NCBI Taxonomy" id="2662364"/>
    <lineage>
        <taxon>Bacteria</taxon>
        <taxon>Pseudomonadati</taxon>
        <taxon>Bacteroidota</taxon>
        <taxon>Sphingobacteriia</taxon>
        <taxon>Sphingobacteriales</taxon>
        <taxon>Sphingobacteriaceae</taxon>
        <taxon>Sphingobacterium</taxon>
    </lineage>
</organism>
<feature type="domain" description="ABC3 transporter permease C-terminal" evidence="8">
    <location>
        <begin position="276"/>
        <end position="397"/>
    </location>
</feature>
<comment type="subcellular location">
    <subcellularLocation>
        <location evidence="1">Cell membrane</location>
        <topology evidence="1">Multi-pass membrane protein</topology>
    </subcellularLocation>
</comment>
<keyword evidence="4 7" id="KW-0812">Transmembrane</keyword>
<comment type="similarity">
    <text evidence="2">Belongs to the ABC-4 integral membrane protein family. LolC/E subfamily.</text>
</comment>
<reference evidence="9 10" key="1">
    <citation type="submission" date="2019-10" db="EMBL/GenBank/DDBJ databases">
        <authorList>
            <person name="Dong K."/>
        </authorList>
    </citation>
    <scope>NUCLEOTIDE SEQUENCE [LARGE SCALE GENOMIC DNA]</scope>
    <source>
        <strain evidence="10">dk4302</strain>
    </source>
</reference>
<keyword evidence="10" id="KW-1185">Reference proteome</keyword>
<evidence type="ECO:0000256" key="5">
    <source>
        <dbReference type="ARBA" id="ARBA00022989"/>
    </source>
</evidence>
<dbReference type="Pfam" id="PF02687">
    <property type="entry name" value="FtsX"/>
    <property type="match status" value="1"/>
</dbReference>
<name>A0A5Q0QFF4_9SPHI</name>
<evidence type="ECO:0000313" key="10">
    <source>
        <dbReference type="Proteomes" id="UP000326921"/>
    </source>
</evidence>
<evidence type="ECO:0000256" key="1">
    <source>
        <dbReference type="ARBA" id="ARBA00004651"/>
    </source>
</evidence>
<keyword evidence="5 7" id="KW-1133">Transmembrane helix</keyword>
<proteinExistence type="inferred from homology"/>